<name>A0A366ERW7_9HYPH</name>
<keyword evidence="7" id="KW-1185">Reference proteome</keyword>
<protein>
    <submittedName>
        <fullName evidence="6">TetR family transcriptional regulator</fullName>
    </submittedName>
</protein>
<dbReference type="PRINTS" id="PR00455">
    <property type="entry name" value="HTHTETR"/>
</dbReference>
<dbReference type="GO" id="GO:0003700">
    <property type="term" value="F:DNA-binding transcription factor activity"/>
    <property type="evidence" value="ECO:0007669"/>
    <property type="project" value="TreeGrafter"/>
</dbReference>
<dbReference type="GO" id="GO:0000976">
    <property type="term" value="F:transcription cis-regulatory region binding"/>
    <property type="evidence" value="ECO:0007669"/>
    <property type="project" value="TreeGrafter"/>
</dbReference>
<keyword evidence="2 4" id="KW-0238">DNA-binding</keyword>
<evidence type="ECO:0000313" key="7">
    <source>
        <dbReference type="Proteomes" id="UP000253529"/>
    </source>
</evidence>
<accession>A0A366ERW7</accession>
<evidence type="ECO:0000259" key="5">
    <source>
        <dbReference type="PROSITE" id="PS50977"/>
    </source>
</evidence>
<dbReference type="InterPro" id="IPR009057">
    <property type="entry name" value="Homeodomain-like_sf"/>
</dbReference>
<comment type="caution">
    <text evidence="6">The sequence shown here is derived from an EMBL/GenBank/DDBJ whole genome shotgun (WGS) entry which is preliminary data.</text>
</comment>
<evidence type="ECO:0000313" key="6">
    <source>
        <dbReference type="EMBL" id="RBP05044.1"/>
    </source>
</evidence>
<keyword evidence="1" id="KW-0805">Transcription regulation</keyword>
<dbReference type="Gene3D" id="1.10.357.10">
    <property type="entry name" value="Tetracycline Repressor, domain 2"/>
    <property type="match status" value="1"/>
</dbReference>
<dbReference type="PANTHER" id="PTHR30055">
    <property type="entry name" value="HTH-TYPE TRANSCRIPTIONAL REGULATOR RUTR"/>
    <property type="match status" value="1"/>
</dbReference>
<dbReference type="Proteomes" id="UP000253529">
    <property type="component" value="Unassembled WGS sequence"/>
</dbReference>
<dbReference type="PANTHER" id="PTHR30055:SF234">
    <property type="entry name" value="HTH-TYPE TRANSCRIPTIONAL REGULATOR BETI"/>
    <property type="match status" value="1"/>
</dbReference>
<evidence type="ECO:0000256" key="4">
    <source>
        <dbReference type="PROSITE-ProRule" id="PRU00335"/>
    </source>
</evidence>
<dbReference type="PROSITE" id="PS50977">
    <property type="entry name" value="HTH_TETR_2"/>
    <property type="match status" value="1"/>
</dbReference>
<feature type="DNA-binding region" description="H-T-H motif" evidence="4">
    <location>
        <begin position="48"/>
        <end position="67"/>
    </location>
</feature>
<dbReference type="SUPFAM" id="SSF46689">
    <property type="entry name" value="Homeodomain-like"/>
    <property type="match status" value="1"/>
</dbReference>
<dbReference type="AlphaFoldDB" id="A0A366ERW7"/>
<evidence type="ECO:0000256" key="2">
    <source>
        <dbReference type="ARBA" id="ARBA00023125"/>
    </source>
</evidence>
<reference evidence="6 7" key="1">
    <citation type="submission" date="2018-06" db="EMBL/GenBank/DDBJ databases">
        <title>Genomic Encyclopedia of Type Strains, Phase IV (KMG-IV): sequencing the most valuable type-strain genomes for metagenomic binning, comparative biology and taxonomic classification.</title>
        <authorList>
            <person name="Goeker M."/>
        </authorList>
    </citation>
    <scope>NUCLEOTIDE SEQUENCE [LARGE SCALE GENOMIC DNA]</scope>
    <source>
        <strain evidence="6 7">DSM 24875</strain>
    </source>
</reference>
<organism evidence="6 7">
    <name type="scientific">Roseiarcus fermentans</name>
    <dbReference type="NCBI Taxonomy" id="1473586"/>
    <lineage>
        <taxon>Bacteria</taxon>
        <taxon>Pseudomonadati</taxon>
        <taxon>Pseudomonadota</taxon>
        <taxon>Alphaproteobacteria</taxon>
        <taxon>Hyphomicrobiales</taxon>
        <taxon>Roseiarcaceae</taxon>
        <taxon>Roseiarcus</taxon>
    </lineage>
</organism>
<proteinExistence type="predicted"/>
<dbReference type="EMBL" id="QNRK01000037">
    <property type="protein sequence ID" value="RBP05044.1"/>
    <property type="molecule type" value="Genomic_DNA"/>
</dbReference>
<dbReference type="InterPro" id="IPR001647">
    <property type="entry name" value="HTH_TetR"/>
</dbReference>
<evidence type="ECO:0000256" key="3">
    <source>
        <dbReference type="ARBA" id="ARBA00023163"/>
    </source>
</evidence>
<evidence type="ECO:0000256" key="1">
    <source>
        <dbReference type="ARBA" id="ARBA00023015"/>
    </source>
</evidence>
<gene>
    <name evidence="6" type="ORF">DFR50_13729</name>
</gene>
<dbReference type="Gene3D" id="1.10.10.60">
    <property type="entry name" value="Homeodomain-like"/>
    <property type="match status" value="1"/>
</dbReference>
<dbReference type="Pfam" id="PF00440">
    <property type="entry name" value="TetR_N"/>
    <property type="match status" value="1"/>
</dbReference>
<feature type="domain" description="HTH tetR-type" evidence="5">
    <location>
        <begin position="25"/>
        <end position="85"/>
    </location>
</feature>
<dbReference type="InterPro" id="IPR050109">
    <property type="entry name" value="HTH-type_TetR-like_transc_reg"/>
</dbReference>
<sequence>MRKSVPRAPSRVLERGRRTVIDFESNAVARLFDAAETVFANEGFAGASMDQIATLAGLNKATIYYHIGNKEKLYQEILKRHFSRFADRLERELADCEDPLEGLRGIVRIHAEEYSRSRASTRTIAHELADGLSRTGAEVRAIVWRILGVTKRYVDTAGARGLLPPLDLLSVHYLLVGPLILHEIVIPVAPTAAEPPSDWRPPESTLAAMQDLIARIVVPALAGR</sequence>
<keyword evidence="3" id="KW-0804">Transcription</keyword>